<comment type="cofactor">
    <cofactor evidence="1">
        <name>Zn(2+)</name>
        <dbReference type="ChEBI" id="CHEBI:29105"/>
    </cofactor>
</comment>
<evidence type="ECO:0000256" key="4">
    <source>
        <dbReference type="ARBA" id="ARBA00022801"/>
    </source>
</evidence>
<keyword evidence="4" id="KW-0378">Hydrolase</keyword>
<dbReference type="EMBL" id="FYEH01000007">
    <property type="protein sequence ID" value="SNB70550.1"/>
    <property type="molecule type" value="Genomic_DNA"/>
</dbReference>
<protein>
    <submittedName>
        <fullName evidence="7">Dihydropyrimidinase</fullName>
    </submittedName>
</protein>
<dbReference type="FunFam" id="3.20.20.140:FF:000174">
    <property type="entry name" value="Dihydropyrimidinase-related protein 2"/>
    <property type="match status" value="1"/>
</dbReference>
<evidence type="ECO:0000256" key="3">
    <source>
        <dbReference type="ARBA" id="ARBA00022723"/>
    </source>
</evidence>
<dbReference type="RefSeq" id="WP_088561781.1">
    <property type="nucleotide sequence ID" value="NZ_FYEH01000007.1"/>
</dbReference>
<dbReference type="InterPro" id="IPR006680">
    <property type="entry name" value="Amidohydro-rel"/>
</dbReference>
<dbReference type="SUPFAM" id="SSF51556">
    <property type="entry name" value="Metallo-dependent hydrolases"/>
    <property type="match status" value="1"/>
</dbReference>
<keyword evidence="8" id="KW-1185">Reference proteome</keyword>
<keyword evidence="3" id="KW-0479">Metal-binding</keyword>
<feature type="modified residue" description="N6-carboxylysine" evidence="5">
    <location>
        <position position="151"/>
    </location>
</feature>
<evidence type="ECO:0000256" key="2">
    <source>
        <dbReference type="ARBA" id="ARBA00008829"/>
    </source>
</evidence>
<dbReference type="InterPro" id="IPR050378">
    <property type="entry name" value="Metallo-dep_Hydrolases_sf"/>
</dbReference>
<dbReference type="AlphaFoldDB" id="A0A212REA2"/>
<dbReference type="SUPFAM" id="SSF51338">
    <property type="entry name" value="Composite domain of metallo-dependent hydrolases"/>
    <property type="match status" value="2"/>
</dbReference>
<gene>
    <name evidence="7" type="ORF">SAMN07250955_107227</name>
</gene>
<proteinExistence type="inferred from homology"/>
<comment type="PTM">
    <text evidence="5">Carbamylation allows a single lysine to coordinate two divalent metal cations.</text>
</comment>
<evidence type="ECO:0000313" key="7">
    <source>
        <dbReference type="EMBL" id="SNB70550.1"/>
    </source>
</evidence>
<evidence type="ECO:0000259" key="6">
    <source>
        <dbReference type="Pfam" id="PF01979"/>
    </source>
</evidence>
<dbReference type="Pfam" id="PF01979">
    <property type="entry name" value="Amidohydro_1"/>
    <property type="match status" value="1"/>
</dbReference>
<sequence length="459" mass="49145">MSEFDRVIKGGTVATADWVGSTDIGIKDGRIAALGEGLESDDVVDATDRIVTPGGIDSHAHVEQRGAGGAVNVDSFATGTASAAAGGTTTLVCFALQERGRSMTDALRDYAALAEKGARVDYAFHLLVTDPHQDLLAELPALIAAGNRSIKIFTTYPDSKLEDEQVLAVFALAAKEGALVCVHAEHDRMIAWQIERLLKAGKTAPRYHAEARPMLAEAEAVHRVCAMAELTGARIQIFHLSGADSTAEIERAQARGVSVAAETCTHYLTLTRDDLDRPGFEGAKFICSPPLRTVADQEALWRYMRRGVIANVTSDHSPNDYDSPVGKMIHGPEAPFTLVPNGVPGLAARMPVLFAEGVGKGRISLEQFVALTSTNSARLFGLHPRKGTIAPGADADLVLWDPERQVTLTNALMQHAGDYTPYEGMTIKGWPTTTLLRGQIIMQDDKILGGPGSGVFLRR</sequence>
<dbReference type="GO" id="GO:0016812">
    <property type="term" value="F:hydrolase activity, acting on carbon-nitrogen (but not peptide) bonds, in cyclic amides"/>
    <property type="evidence" value="ECO:0007669"/>
    <property type="project" value="TreeGrafter"/>
</dbReference>
<dbReference type="PANTHER" id="PTHR11647">
    <property type="entry name" value="HYDRANTOINASE/DIHYDROPYRIMIDINASE FAMILY MEMBER"/>
    <property type="match status" value="1"/>
</dbReference>
<evidence type="ECO:0000256" key="5">
    <source>
        <dbReference type="PIRSR" id="PIRSR611778-50"/>
    </source>
</evidence>
<accession>A0A212REA2</accession>
<dbReference type="Gene3D" id="3.20.20.140">
    <property type="entry name" value="Metal-dependent hydrolases"/>
    <property type="match status" value="1"/>
</dbReference>
<comment type="similarity">
    <text evidence="2">Belongs to the metallo-dependent hydrolases superfamily. Hydantoinase/dihydropyrimidinase family.</text>
</comment>
<dbReference type="InterPro" id="IPR011778">
    <property type="entry name" value="Hydantoinase/dihydroPyrase"/>
</dbReference>
<organism evidence="7 8">
    <name type="scientific">Arboricoccus pini</name>
    <dbReference type="NCBI Taxonomy" id="1963835"/>
    <lineage>
        <taxon>Bacteria</taxon>
        <taxon>Pseudomonadati</taxon>
        <taxon>Pseudomonadota</taxon>
        <taxon>Alphaproteobacteria</taxon>
        <taxon>Geminicoccales</taxon>
        <taxon>Geminicoccaceae</taxon>
        <taxon>Arboricoccus</taxon>
    </lineage>
</organism>
<evidence type="ECO:0000313" key="8">
    <source>
        <dbReference type="Proteomes" id="UP000197065"/>
    </source>
</evidence>
<feature type="domain" description="Amidohydrolase-related" evidence="6">
    <location>
        <begin position="50"/>
        <end position="440"/>
    </location>
</feature>
<dbReference type="InterPro" id="IPR032466">
    <property type="entry name" value="Metal_Hydrolase"/>
</dbReference>
<reference evidence="7 8" key="1">
    <citation type="submission" date="2017-06" db="EMBL/GenBank/DDBJ databases">
        <authorList>
            <person name="Kim H.J."/>
            <person name="Triplett B.A."/>
        </authorList>
    </citation>
    <scope>NUCLEOTIDE SEQUENCE [LARGE SCALE GENOMIC DNA]</scope>
    <source>
        <strain evidence="7 8">B29T1</strain>
    </source>
</reference>
<name>A0A212REA2_9PROT</name>
<dbReference type="NCBIfam" id="TIGR02033">
    <property type="entry name" value="D-hydantoinase"/>
    <property type="match status" value="1"/>
</dbReference>
<dbReference type="Gene3D" id="2.30.40.10">
    <property type="entry name" value="Urease, subunit C, domain 1"/>
    <property type="match status" value="1"/>
</dbReference>
<dbReference type="GO" id="GO:0046872">
    <property type="term" value="F:metal ion binding"/>
    <property type="evidence" value="ECO:0007669"/>
    <property type="project" value="UniProtKB-KW"/>
</dbReference>
<dbReference type="CDD" id="cd01314">
    <property type="entry name" value="D-HYD"/>
    <property type="match status" value="1"/>
</dbReference>
<dbReference type="OrthoDB" id="9775759at2"/>
<dbReference type="GO" id="GO:0005829">
    <property type="term" value="C:cytosol"/>
    <property type="evidence" value="ECO:0007669"/>
    <property type="project" value="TreeGrafter"/>
</dbReference>
<dbReference type="InterPro" id="IPR011059">
    <property type="entry name" value="Metal-dep_hydrolase_composite"/>
</dbReference>
<dbReference type="Proteomes" id="UP000197065">
    <property type="component" value="Unassembled WGS sequence"/>
</dbReference>
<dbReference type="PANTHER" id="PTHR11647:SF1">
    <property type="entry name" value="COLLAPSIN RESPONSE MEDIATOR PROTEIN"/>
    <property type="match status" value="1"/>
</dbReference>
<evidence type="ECO:0000256" key="1">
    <source>
        <dbReference type="ARBA" id="ARBA00001947"/>
    </source>
</evidence>